<feature type="region of interest" description="Disordered" evidence="2">
    <location>
        <begin position="155"/>
        <end position="202"/>
    </location>
</feature>
<evidence type="ECO:0000313" key="3">
    <source>
        <dbReference type="EMBL" id="PIO29398.1"/>
    </source>
</evidence>
<dbReference type="EMBL" id="KV933470">
    <property type="protein sequence ID" value="PIO29398.1"/>
    <property type="molecule type" value="Genomic_DNA"/>
</dbReference>
<dbReference type="OrthoDB" id="6108017at2759"/>
<evidence type="ECO:0000313" key="4">
    <source>
        <dbReference type="Proteomes" id="UP000228934"/>
    </source>
</evidence>
<proteinExistence type="predicted"/>
<gene>
    <name evidence="3" type="ORF">AB205_0174090</name>
</gene>
<feature type="compositionally biased region" description="Basic and acidic residues" evidence="2">
    <location>
        <begin position="168"/>
        <end position="177"/>
    </location>
</feature>
<evidence type="ECO:0000256" key="2">
    <source>
        <dbReference type="SAM" id="MobiDB-lite"/>
    </source>
</evidence>
<name>A0A2G9RND2_AQUCT</name>
<organism evidence="3 4">
    <name type="scientific">Aquarana catesbeiana</name>
    <name type="common">American bullfrog</name>
    <name type="synonym">Rana catesbeiana</name>
    <dbReference type="NCBI Taxonomy" id="8400"/>
    <lineage>
        <taxon>Eukaryota</taxon>
        <taxon>Metazoa</taxon>
        <taxon>Chordata</taxon>
        <taxon>Craniata</taxon>
        <taxon>Vertebrata</taxon>
        <taxon>Euteleostomi</taxon>
        <taxon>Amphibia</taxon>
        <taxon>Batrachia</taxon>
        <taxon>Anura</taxon>
        <taxon>Neobatrachia</taxon>
        <taxon>Ranoidea</taxon>
        <taxon>Ranidae</taxon>
        <taxon>Aquarana</taxon>
    </lineage>
</organism>
<reference evidence="4" key="1">
    <citation type="journal article" date="2017" name="Nat. Commun.">
        <title>The North American bullfrog draft genome provides insight into hormonal regulation of long noncoding RNA.</title>
        <authorList>
            <person name="Hammond S.A."/>
            <person name="Warren R.L."/>
            <person name="Vandervalk B.P."/>
            <person name="Kucuk E."/>
            <person name="Khan H."/>
            <person name="Gibb E.A."/>
            <person name="Pandoh P."/>
            <person name="Kirk H."/>
            <person name="Zhao Y."/>
            <person name="Jones M."/>
            <person name="Mungall A.J."/>
            <person name="Coope R."/>
            <person name="Pleasance S."/>
            <person name="Moore R.A."/>
            <person name="Holt R.A."/>
            <person name="Round J.M."/>
            <person name="Ohora S."/>
            <person name="Walle B.V."/>
            <person name="Veldhoen N."/>
            <person name="Helbing C.C."/>
            <person name="Birol I."/>
        </authorList>
    </citation>
    <scope>NUCLEOTIDE SEQUENCE [LARGE SCALE GENOMIC DNA]</scope>
</reference>
<keyword evidence="4" id="KW-1185">Reference proteome</keyword>
<keyword evidence="1" id="KW-0175">Coiled coil</keyword>
<feature type="compositionally biased region" description="Basic and acidic residues" evidence="2">
    <location>
        <begin position="187"/>
        <end position="202"/>
    </location>
</feature>
<dbReference type="Proteomes" id="UP000228934">
    <property type="component" value="Unassembled WGS sequence"/>
</dbReference>
<protein>
    <submittedName>
        <fullName evidence="3">Uncharacterized protein</fullName>
    </submittedName>
</protein>
<feature type="coiled-coil region" evidence="1">
    <location>
        <begin position="78"/>
        <end position="129"/>
    </location>
</feature>
<dbReference type="AlphaFoldDB" id="A0A2G9RND2"/>
<sequence length="202" mass="23742">MSEMAKQLLDSFEIEDVKNRLAQEDLGNINEDGELWFAYEGLKKATRILENHFLTQKENYEKDIELLNFKVNHFSGDIKNIQKSLQEEKDTNDALRQEIIRLTSEKKVIASLNAKISELEKENLDLQGSLYEQSMNMPDKGDRMFNHKHHYLEEEEMSEKLHKKRTKHENEEPDGKQIQEAGLFLKEQNEMDSQKVEKGCLK</sequence>
<evidence type="ECO:0000256" key="1">
    <source>
        <dbReference type="SAM" id="Coils"/>
    </source>
</evidence>
<accession>A0A2G9RND2</accession>